<dbReference type="PANTHER" id="PTHR31718">
    <property type="entry name" value="PLAT DOMAIN-CONTAINING PROTEIN"/>
    <property type="match status" value="1"/>
</dbReference>
<evidence type="ECO:0000259" key="4">
    <source>
        <dbReference type="PROSITE" id="PS50095"/>
    </source>
</evidence>
<keyword evidence="5" id="KW-0430">Lectin</keyword>
<gene>
    <name evidence="5" type="ORF">GLAREA_07893</name>
</gene>
<dbReference type="InterPro" id="IPR035992">
    <property type="entry name" value="Ricin_B-like_lectins"/>
</dbReference>
<dbReference type="InterPro" id="IPR001024">
    <property type="entry name" value="PLAT/LH2_dom"/>
</dbReference>
<comment type="caution">
    <text evidence="3">Lacks conserved residue(s) required for the propagation of feature annotation.</text>
</comment>
<dbReference type="Gene3D" id="2.60.120.200">
    <property type="match status" value="1"/>
</dbReference>
<dbReference type="InterPro" id="IPR001791">
    <property type="entry name" value="Laminin_G"/>
</dbReference>
<dbReference type="Gene3D" id="2.80.10.50">
    <property type="match status" value="1"/>
</dbReference>
<evidence type="ECO:0000313" key="5">
    <source>
        <dbReference type="EMBL" id="EPE32759.1"/>
    </source>
</evidence>
<dbReference type="PROSITE" id="PS50231">
    <property type="entry name" value="RICIN_B_LECTIN"/>
    <property type="match status" value="1"/>
</dbReference>
<dbReference type="Proteomes" id="UP000016922">
    <property type="component" value="Unassembled WGS sequence"/>
</dbReference>
<dbReference type="PANTHER" id="PTHR31718:SF60">
    <property type="entry name" value="LIPOXYGENASE HOMOLOGY DOMAIN-CONTAINING PROTEIN 1"/>
    <property type="match status" value="1"/>
</dbReference>
<dbReference type="InterPro" id="IPR036392">
    <property type="entry name" value="PLAT/LH2_dom_sf"/>
</dbReference>
<dbReference type="RefSeq" id="XP_008080771.1">
    <property type="nucleotide sequence ID" value="XM_008082580.1"/>
</dbReference>
<name>S3D6L8_GLAL2</name>
<dbReference type="SUPFAM" id="SSF50370">
    <property type="entry name" value="Ricin B-like lectins"/>
    <property type="match status" value="1"/>
</dbReference>
<keyword evidence="6" id="KW-1185">Reference proteome</keyword>
<evidence type="ECO:0000256" key="3">
    <source>
        <dbReference type="PROSITE-ProRule" id="PRU00152"/>
    </source>
</evidence>
<dbReference type="SMART" id="SM00282">
    <property type="entry name" value="LamG"/>
    <property type="match status" value="1"/>
</dbReference>
<evidence type="ECO:0000313" key="6">
    <source>
        <dbReference type="Proteomes" id="UP000016922"/>
    </source>
</evidence>
<evidence type="ECO:0000256" key="1">
    <source>
        <dbReference type="ARBA" id="ARBA00022729"/>
    </source>
</evidence>
<evidence type="ECO:0000256" key="2">
    <source>
        <dbReference type="ARBA" id="ARBA00023157"/>
    </source>
</evidence>
<dbReference type="Pfam" id="PF13385">
    <property type="entry name" value="Laminin_G_3"/>
    <property type="match status" value="1"/>
</dbReference>
<dbReference type="eggNOG" id="ENOG502QUWX">
    <property type="taxonomic scope" value="Eukaryota"/>
</dbReference>
<dbReference type="CDD" id="cd00110">
    <property type="entry name" value="LamG"/>
    <property type="match status" value="1"/>
</dbReference>
<sequence length="981" mass="105732">MNIGSYELMSGSSAYFTCPDNPAYALGASDFTIEAWIKSFEGGPILGKQVSGRAGFCLSVDLGSVTLSTKSSSGQYATLTVNNIGVCDGTWHHVAGVRAGSQLHIFVDGTALSGTMTTSGTPPLSISSSDRLTIGAVDDSAVPKQFFAGELAEIRLWKEARKLEDVNHLMGRRIKAGNLSANLIGYWPGEYGIASDFSITHNDTSSVGMPMMSGSQPPLTVTQPDMTFLFSGIYDTWSRDLQPEGSWTSLKQFSLTSGGFVLMDNIVLQNTSIKGTIIQWLAQSDLPGMSLSFFDTGSDPNFWDLPQKRSVIQGFVPGSPKMTIIKGLFRPMRVGCGLLLNVGTSRILANRSGKPVLVDKSASSHDHVCEYENGGILEMSSNLAIQAAAARPGVAVSFETPALSSLEQAWTFQPDGTVALTSNPTVGLSAGADRITVTTALSDSSDDRQKWLGLSDSQRIYNGQSQTSVISVSDSGNVRVVTNSDGTSKHLWYTFRSSLISESNALALTVTGAPQNARAGTALIIDVWHPGNTQQQFVLNGSVYVHIDSNLMLSVREDGAVVLADILDNPPPTAKWSLGQPVAQANITASVTDIEGLAFAKASNPFDVEYVVTIETGDYIAAGTDDSVDISLTSGSKSLPFQRLSNSELHADPFERGCMDIFRFRAPDIGPIRGFTIKYGADTWFYRGRWVVNSISVTASAYRGQIAQWNSLNRENLLFVMPALYSGRFTIFDISGKDTMSMCMAPAQDAIGGYFGWYHTWIEVTNPGKPVVKTYFDCAGGHGGEGTIDNVITGSCSREDAVLMSTGFPIDAIHPLQATYGTNRTDGYQNAGVRADGKLKWDGQCHQMANRYLWVCNPRISIDDAFQKPYGYQLSVWAFGKYGVGFTDWLRNCGFKDIPAETSDNIYTWIQTAIPAVNVARSVFAAALAFQSLFSKTSTPDPDGPEVKDLLGKMRSGGATIPQIAKATNLTEDAVKKLLPK</sequence>
<keyword evidence="2" id="KW-1015">Disulfide bond</keyword>
<dbReference type="GO" id="GO:0030246">
    <property type="term" value="F:carbohydrate binding"/>
    <property type="evidence" value="ECO:0007669"/>
    <property type="project" value="UniProtKB-KW"/>
</dbReference>
<accession>S3D6L8</accession>
<dbReference type="AlphaFoldDB" id="S3D6L8"/>
<dbReference type="OrthoDB" id="5322100at2759"/>
<dbReference type="SUPFAM" id="SSF49723">
    <property type="entry name" value="Lipase/lipooxygenase domain (PLAT/LH2 domain)"/>
    <property type="match status" value="1"/>
</dbReference>
<dbReference type="PROSITE" id="PS50095">
    <property type="entry name" value="PLAT"/>
    <property type="match status" value="1"/>
</dbReference>
<dbReference type="EMBL" id="KE145359">
    <property type="protein sequence ID" value="EPE32759.1"/>
    <property type="molecule type" value="Genomic_DNA"/>
</dbReference>
<dbReference type="SMART" id="SM00560">
    <property type="entry name" value="LamGL"/>
    <property type="match status" value="1"/>
</dbReference>
<reference evidence="5 6" key="1">
    <citation type="journal article" date="2013" name="BMC Genomics">
        <title>Genomics-driven discovery of the pneumocandin biosynthetic gene cluster in the fungus Glarea lozoyensis.</title>
        <authorList>
            <person name="Chen L."/>
            <person name="Yue Q."/>
            <person name="Zhang X."/>
            <person name="Xiang M."/>
            <person name="Wang C."/>
            <person name="Li S."/>
            <person name="Che Y."/>
            <person name="Ortiz-Lopez F.J."/>
            <person name="Bills G.F."/>
            <person name="Liu X."/>
            <person name="An Z."/>
        </authorList>
    </citation>
    <scope>NUCLEOTIDE SEQUENCE [LARGE SCALE GENOMIC DNA]</scope>
    <source>
        <strain evidence="6">ATCC 20868 / MF5171</strain>
    </source>
</reference>
<proteinExistence type="predicted"/>
<dbReference type="Gene3D" id="2.40.180.10">
    <property type="entry name" value="Catalase core domain"/>
    <property type="match status" value="1"/>
</dbReference>
<dbReference type="SUPFAM" id="SSF49899">
    <property type="entry name" value="Concanavalin A-like lectins/glucanases"/>
    <property type="match status" value="1"/>
</dbReference>
<keyword evidence="1" id="KW-0732">Signal</keyword>
<protein>
    <submittedName>
        <fullName evidence="5">Concanavalin A-like lectins/glucanase</fullName>
    </submittedName>
</protein>
<dbReference type="InterPro" id="IPR006558">
    <property type="entry name" value="LamG-like"/>
</dbReference>
<dbReference type="GeneID" id="19466945"/>
<organism evidence="5 6">
    <name type="scientific">Glarea lozoyensis (strain ATCC 20868 / MF5171)</name>
    <dbReference type="NCBI Taxonomy" id="1116229"/>
    <lineage>
        <taxon>Eukaryota</taxon>
        <taxon>Fungi</taxon>
        <taxon>Dikarya</taxon>
        <taxon>Ascomycota</taxon>
        <taxon>Pezizomycotina</taxon>
        <taxon>Leotiomycetes</taxon>
        <taxon>Helotiales</taxon>
        <taxon>Helotiaceae</taxon>
        <taxon>Glarea</taxon>
    </lineage>
</organism>
<feature type="domain" description="PLAT" evidence="4">
    <location>
        <begin position="608"/>
        <end position="732"/>
    </location>
</feature>
<dbReference type="HOGENOM" id="CLU_004371_0_0_1"/>
<dbReference type="KEGG" id="glz:GLAREA_07893"/>
<dbReference type="InterPro" id="IPR013320">
    <property type="entry name" value="ConA-like_dom_sf"/>
</dbReference>